<keyword evidence="2 6" id="KW-0699">rRNA-binding</keyword>
<evidence type="ECO:0000256" key="3">
    <source>
        <dbReference type="ARBA" id="ARBA00022884"/>
    </source>
</evidence>
<dbReference type="EMBL" id="CTRP01000005">
    <property type="protein sequence ID" value="CQR71625.1"/>
    <property type="molecule type" value="Genomic_DNA"/>
</dbReference>
<dbReference type="Pfam" id="PF00347">
    <property type="entry name" value="Ribosomal_L6"/>
    <property type="match status" value="2"/>
</dbReference>
<dbReference type="InterPro" id="IPR000702">
    <property type="entry name" value="Ribosomal_uL6-like"/>
</dbReference>
<evidence type="ECO:0000313" key="10">
    <source>
        <dbReference type="EMBL" id="CQR71625.1"/>
    </source>
</evidence>
<keyword evidence="4 6" id="KW-0689">Ribosomal protein</keyword>
<dbReference type="PRINTS" id="PR00059">
    <property type="entry name" value="RIBOSOMALL6"/>
</dbReference>
<evidence type="ECO:0000259" key="9">
    <source>
        <dbReference type="Pfam" id="PF00347"/>
    </source>
</evidence>
<accession>A0A0U1KWG6</accession>
<dbReference type="RefSeq" id="WP_021168708.1">
    <property type="nucleotide sequence ID" value="NZ_CTRP01000005.1"/>
</dbReference>
<dbReference type="Gene3D" id="3.90.930.12">
    <property type="entry name" value="Ribosomal protein L6, alpha-beta domain"/>
    <property type="match status" value="2"/>
</dbReference>
<dbReference type="NCBIfam" id="TIGR03654">
    <property type="entry name" value="L6_bact"/>
    <property type="match status" value="1"/>
</dbReference>
<dbReference type="SUPFAM" id="SSF56053">
    <property type="entry name" value="Ribosomal protein L6"/>
    <property type="match status" value="2"/>
</dbReference>
<gene>
    <name evidence="6" type="primary">rplF</name>
    <name evidence="10" type="ORF">SpAn4DRAFT_3491</name>
</gene>
<dbReference type="GO" id="GO:0022625">
    <property type="term" value="C:cytosolic large ribosomal subunit"/>
    <property type="evidence" value="ECO:0007669"/>
    <property type="project" value="UniProtKB-UniRule"/>
</dbReference>
<evidence type="ECO:0000256" key="2">
    <source>
        <dbReference type="ARBA" id="ARBA00022730"/>
    </source>
</evidence>
<dbReference type="PANTHER" id="PTHR11655">
    <property type="entry name" value="60S/50S RIBOSOMAL PROTEIN L6/L9"/>
    <property type="match status" value="1"/>
</dbReference>
<dbReference type="InterPro" id="IPR036789">
    <property type="entry name" value="Ribosomal_uL6-like_a/b-dom_sf"/>
</dbReference>
<feature type="domain" description="Large ribosomal subunit protein uL6 alpha-beta" evidence="9">
    <location>
        <begin position="92"/>
        <end position="165"/>
    </location>
</feature>
<dbReference type="AlphaFoldDB" id="A0A0U1KWG6"/>
<dbReference type="FunFam" id="3.90.930.12:FF:000001">
    <property type="entry name" value="50S ribosomal protein L6"/>
    <property type="match status" value="1"/>
</dbReference>
<dbReference type="HAMAP" id="MF_01365_B">
    <property type="entry name" value="Ribosomal_uL6_B"/>
    <property type="match status" value="1"/>
</dbReference>
<evidence type="ECO:0000256" key="6">
    <source>
        <dbReference type="HAMAP-Rule" id="MF_01365"/>
    </source>
</evidence>
<keyword evidence="5 6" id="KW-0687">Ribonucleoprotein</keyword>
<comment type="similarity">
    <text evidence="1 6 7">Belongs to the universal ribosomal protein uL6 family.</text>
</comment>
<comment type="function">
    <text evidence="6 8">This protein binds to the 23S rRNA, and is important in its secondary structure. It is located near the subunit interface in the base of the L7/L12 stalk, and near the tRNA binding site of the peptidyltransferase center.</text>
</comment>
<dbReference type="GO" id="GO:0003735">
    <property type="term" value="F:structural constituent of ribosome"/>
    <property type="evidence" value="ECO:0007669"/>
    <property type="project" value="UniProtKB-UniRule"/>
</dbReference>
<name>A0A0U1KWG6_9FIRM</name>
<dbReference type="GO" id="GO:0019843">
    <property type="term" value="F:rRNA binding"/>
    <property type="evidence" value="ECO:0007669"/>
    <property type="project" value="UniProtKB-UniRule"/>
</dbReference>
<dbReference type="PANTHER" id="PTHR11655:SF14">
    <property type="entry name" value="LARGE RIBOSOMAL SUBUNIT PROTEIN UL6M"/>
    <property type="match status" value="1"/>
</dbReference>
<dbReference type="InterPro" id="IPR019906">
    <property type="entry name" value="Ribosomal_uL6_bac-type"/>
</dbReference>
<dbReference type="InterPro" id="IPR002358">
    <property type="entry name" value="Ribosomal_uL6_CS"/>
</dbReference>
<reference evidence="11" key="1">
    <citation type="submission" date="2015-03" db="EMBL/GenBank/DDBJ databases">
        <authorList>
            <person name="Nijsse Bart"/>
        </authorList>
    </citation>
    <scope>NUCLEOTIDE SEQUENCE [LARGE SCALE GENOMIC DNA]</scope>
</reference>
<evidence type="ECO:0000256" key="5">
    <source>
        <dbReference type="ARBA" id="ARBA00023274"/>
    </source>
</evidence>
<evidence type="ECO:0000256" key="1">
    <source>
        <dbReference type="ARBA" id="ARBA00009356"/>
    </source>
</evidence>
<dbReference type="Proteomes" id="UP000049855">
    <property type="component" value="Unassembled WGS sequence"/>
</dbReference>
<organism evidence="10 11">
    <name type="scientific">Sporomusa ovata</name>
    <dbReference type="NCBI Taxonomy" id="2378"/>
    <lineage>
        <taxon>Bacteria</taxon>
        <taxon>Bacillati</taxon>
        <taxon>Bacillota</taxon>
        <taxon>Negativicutes</taxon>
        <taxon>Selenomonadales</taxon>
        <taxon>Sporomusaceae</taxon>
        <taxon>Sporomusa</taxon>
    </lineage>
</organism>
<dbReference type="InterPro" id="IPR020040">
    <property type="entry name" value="Ribosomal_uL6_a/b-dom"/>
</dbReference>
<feature type="domain" description="Large ribosomal subunit protein uL6 alpha-beta" evidence="9">
    <location>
        <begin position="13"/>
        <end position="83"/>
    </location>
</feature>
<dbReference type="PROSITE" id="PS00525">
    <property type="entry name" value="RIBOSOMAL_L6_1"/>
    <property type="match status" value="1"/>
</dbReference>
<comment type="subunit">
    <text evidence="6">Part of the 50S ribosomal subunit.</text>
</comment>
<keyword evidence="3 6" id="KW-0694">RNA-binding</keyword>
<dbReference type="PIRSF" id="PIRSF002162">
    <property type="entry name" value="Ribosomal_L6"/>
    <property type="match status" value="1"/>
</dbReference>
<protein>
    <recommendedName>
        <fullName evidence="6">Large ribosomal subunit protein uL6</fullName>
    </recommendedName>
</protein>
<evidence type="ECO:0000256" key="4">
    <source>
        <dbReference type="ARBA" id="ARBA00022980"/>
    </source>
</evidence>
<keyword evidence="11" id="KW-1185">Reference proteome</keyword>
<evidence type="ECO:0000256" key="7">
    <source>
        <dbReference type="RuleBase" id="RU003869"/>
    </source>
</evidence>
<proteinExistence type="inferred from homology"/>
<evidence type="ECO:0000313" key="11">
    <source>
        <dbReference type="Proteomes" id="UP000049855"/>
    </source>
</evidence>
<dbReference type="FunFam" id="3.90.930.12:FF:000002">
    <property type="entry name" value="50S ribosomal protein L6"/>
    <property type="match status" value="1"/>
</dbReference>
<dbReference type="GO" id="GO:0002181">
    <property type="term" value="P:cytoplasmic translation"/>
    <property type="evidence" value="ECO:0007669"/>
    <property type="project" value="TreeGrafter"/>
</dbReference>
<evidence type="ECO:0000256" key="8">
    <source>
        <dbReference type="RuleBase" id="RU003870"/>
    </source>
</evidence>
<sequence length="183" mass="19643">MSRIGRSPITVAAGVTVTIGDDNVVTVKGPKGELTRQLHKDMIIEMEGNVINVKRPTDNKEHRSLHGLTRTLVNNMVTGVTQGFSKTLEIAGVGYRAAKAGQKLALTLGFSHPLEVEPPKGITIDVPAPNKIVVSGIDKEVVGELAAKIRGYREPEPYKGKGIKYEGEVIRRKVGKAGGKGKK</sequence>